<evidence type="ECO:0000256" key="2">
    <source>
        <dbReference type="SAM" id="Phobius"/>
    </source>
</evidence>
<organism evidence="3 4">
    <name type="scientific">Agromyces allii</name>
    <dbReference type="NCBI Taxonomy" id="393607"/>
    <lineage>
        <taxon>Bacteria</taxon>
        <taxon>Bacillati</taxon>
        <taxon>Actinomycetota</taxon>
        <taxon>Actinomycetes</taxon>
        <taxon>Micrococcales</taxon>
        <taxon>Microbacteriaceae</taxon>
        <taxon>Agromyces</taxon>
    </lineage>
</organism>
<keyword evidence="2" id="KW-1133">Transmembrane helix</keyword>
<evidence type="ECO:0000313" key="3">
    <source>
        <dbReference type="EMBL" id="GAA1962422.1"/>
    </source>
</evidence>
<evidence type="ECO:0008006" key="5">
    <source>
        <dbReference type="Google" id="ProtNLM"/>
    </source>
</evidence>
<protein>
    <recommendedName>
        <fullName evidence="5">Integral membrane protein</fullName>
    </recommendedName>
</protein>
<gene>
    <name evidence="3" type="ORF">GCM10009717_31540</name>
</gene>
<feature type="region of interest" description="Disordered" evidence="1">
    <location>
        <begin position="492"/>
        <end position="543"/>
    </location>
</feature>
<accession>A0ABN2R2I3</accession>
<feature type="transmembrane region" description="Helical" evidence="2">
    <location>
        <begin position="286"/>
        <end position="312"/>
    </location>
</feature>
<sequence>MESEGDGMAETRDQELLARIDALEAENARLRVEAEAPREAASGSPAKTRRSGRGRAAAAVVLVLIGVLLTPIAVLGGWAKNQLVDTDTFVATFAPLADDPQVQAYVSEEATAAILDSVDIEGYTTAVFDAIKDLGLPPRAEQALLLLQGPAVQGIESLVGQLVNRFVTSDAFGDIFEQALRTTHTQTVAALQGDPDAALQITGKGEIGIQLAPIIEEVKQRLVDAGIGFASQIPAIDRTIIVAKADSLVTVQLAYGLAVSAGTWLPWIALAFLIAGILVAPRRRRAIIWTTSAMAVVLAVLASGFGIGRLYFIGSVSPAFIPKGAAEVIYDQIVDRMFATTVALIVFAVSVALIAWLSGPTATPTKLRGFVDSGFGAVRRSAAARGLTTGSFGAWLGRYRGVVFAVIALGAVAVILFTRPISLGLVVWTIVIALLLVALVEMLQRPADEVAAANAARAAVDGGGPDASGDADTLVIDDVVVVDEVVVDERDAEPDERLDLGDGVDAASVEPSDAGAGATGAGTTTATRPKKTSGPKDRPKPVE</sequence>
<keyword evidence="2" id="KW-0812">Transmembrane</keyword>
<comment type="caution">
    <text evidence="3">The sequence shown here is derived from an EMBL/GenBank/DDBJ whole genome shotgun (WGS) entry which is preliminary data.</text>
</comment>
<feature type="transmembrane region" description="Helical" evidence="2">
    <location>
        <begin position="56"/>
        <end position="79"/>
    </location>
</feature>
<dbReference type="Proteomes" id="UP001499954">
    <property type="component" value="Unassembled WGS sequence"/>
</dbReference>
<dbReference type="EMBL" id="BAAAMK010000008">
    <property type="protein sequence ID" value="GAA1962422.1"/>
    <property type="molecule type" value="Genomic_DNA"/>
</dbReference>
<evidence type="ECO:0000313" key="4">
    <source>
        <dbReference type="Proteomes" id="UP001499954"/>
    </source>
</evidence>
<feature type="compositionally biased region" description="Basic and acidic residues" evidence="1">
    <location>
        <begin position="534"/>
        <end position="543"/>
    </location>
</feature>
<evidence type="ECO:0000256" key="1">
    <source>
        <dbReference type="SAM" id="MobiDB-lite"/>
    </source>
</evidence>
<name>A0ABN2R2I3_9MICO</name>
<feature type="transmembrane region" description="Helical" evidence="2">
    <location>
        <begin position="337"/>
        <end position="358"/>
    </location>
</feature>
<keyword evidence="4" id="KW-1185">Reference proteome</keyword>
<keyword evidence="2" id="KW-0472">Membrane</keyword>
<reference evidence="3 4" key="1">
    <citation type="journal article" date="2019" name="Int. J. Syst. Evol. Microbiol.">
        <title>The Global Catalogue of Microorganisms (GCM) 10K type strain sequencing project: providing services to taxonomists for standard genome sequencing and annotation.</title>
        <authorList>
            <consortium name="The Broad Institute Genomics Platform"/>
            <consortium name="The Broad Institute Genome Sequencing Center for Infectious Disease"/>
            <person name="Wu L."/>
            <person name="Ma J."/>
        </authorList>
    </citation>
    <scope>NUCLEOTIDE SEQUENCE [LARGE SCALE GENOMIC DNA]</scope>
    <source>
        <strain evidence="3 4">JCM 13584</strain>
    </source>
</reference>
<feature type="transmembrane region" description="Helical" evidence="2">
    <location>
        <begin position="399"/>
        <end position="417"/>
    </location>
</feature>
<proteinExistence type="predicted"/>
<feature type="transmembrane region" description="Helical" evidence="2">
    <location>
        <begin position="253"/>
        <end position="279"/>
    </location>
</feature>
<feature type="transmembrane region" description="Helical" evidence="2">
    <location>
        <begin position="423"/>
        <end position="440"/>
    </location>
</feature>